<evidence type="ECO:0000256" key="1">
    <source>
        <dbReference type="SAM" id="Phobius"/>
    </source>
</evidence>
<feature type="transmembrane region" description="Helical" evidence="1">
    <location>
        <begin position="197"/>
        <end position="220"/>
    </location>
</feature>
<feature type="transmembrane region" description="Helical" evidence="1">
    <location>
        <begin position="118"/>
        <end position="140"/>
    </location>
</feature>
<feature type="transmembrane region" description="Helical" evidence="1">
    <location>
        <begin position="155"/>
        <end position="176"/>
    </location>
</feature>
<dbReference type="AlphaFoldDB" id="A0A5C3FUW4"/>
<keyword evidence="1" id="KW-1133">Transmembrane helix</keyword>
<protein>
    <submittedName>
        <fullName evidence="2">Uncharacterized protein</fullName>
    </submittedName>
</protein>
<keyword evidence="1" id="KW-0812">Transmembrane</keyword>
<feature type="transmembrane region" description="Helical" evidence="1">
    <location>
        <begin position="16"/>
        <end position="37"/>
    </location>
</feature>
<organism evidence="2 3">
    <name type="scientific">Pseudozyma antarctica</name>
    <name type="common">Yeast</name>
    <name type="synonym">Candida antarctica</name>
    <dbReference type="NCBI Taxonomy" id="84753"/>
    <lineage>
        <taxon>Eukaryota</taxon>
        <taxon>Fungi</taxon>
        <taxon>Dikarya</taxon>
        <taxon>Basidiomycota</taxon>
        <taxon>Ustilaginomycotina</taxon>
        <taxon>Ustilaginomycetes</taxon>
        <taxon>Ustilaginales</taxon>
        <taxon>Ustilaginaceae</taxon>
        <taxon>Moesziomyces</taxon>
    </lineage>
</organism>
<name>A0A5C3FUW4_PSEA2</name>
<reference evidence="2" key="1">
    <citation type="submission" date="2018-03" db="EMBL/GenBank/DDBJ databases">
        <authorList>
            <person name="Guldener U."/>
        </authorList>
    </citation>
    <scope>NUCLEOTIDE SEQUENCE [LARGE SCALE GENOMIC DNA]</scope>
    <source>
        <strain evidence="2">ATCC34888</strain>
    </source>
</reference>
<accession>A0A5C3FUW4</accession>
<comment type="caution">
    <text evidence="2">The sequence shown here is derived from an EMBL/GenBank/DDBJ whole genome shotgun (WGS) entry which is preliminary data.</text>
</comment>
<gene>
    <name evidence="2" type="ORF">PSANT_05035</name>
</gene>
<sequence length="323" mass="34854">MHDPLSVTLIDTHTTAVLAGIVIGETVSFLRFDAALVRAMVQQRTVRVMPIAYLTARYAMGMGIMLLACLTIPTLGAGWTAFRPMCWLRVALLPLTFTATSTLVGYRAFVIHFHRPILLTLLIHMLLAAEFAGGIATLVLSLETGFDGPRFVPEWIVAMLAIAIVTDITLTLVVVVPILQDASPRRGEVAHMLLRDAALFGVGSVALKGAAMVATVVLGGRLANPYLPLRMQGIACGIWACRMFRAQCTFLTTQRERKASPSLETINFDEVLPGAESSIDSLAPVQVAHMCKSDDSTSQRTHDGQTCQATMLTDTGFKATPDA</sequence>
<dbReference type="OrthoDB" id="2554663at2759"/>
<feature type="transmembrane region" description="Helical" evidence="1">
    <location>
        <begin position="87"/>
        <end position="106"/>
    </location>
</feature>
<keyword evidence="1" id="KW-0472">Membrane</keyword>
<evidence type="ECO:0000313" key="2">
    <source>
        <dbReference type="EMBL" id="SPO47347.1"/>
    </source>
</evidence>
<evidence type="ECO:0000313" key="3">
    <source>
        <dbReference type="Proteomes" id="UP000325008"/>
    </source>
</evidence>
<dbReference type="Proteomes" id="UP000325008">
    <property type="component" value="Unassembled WGS sequence"/>
</dbReference>
<feature type="transmembrane region" description="Helical" evidence="1">
    <location>
        <begin position="58"/>
        <end position="81"/>
    </location>
</feature>
<dbReference type="EMBL" id="OOIQ01000013">
    <property type="protein sequence ID" value="SPO47347.1"/>
    <property type="molecule type" value="Genomic_DNA"/>
</dbReference>
<proteinExistence type="predicted"/>
<keyword evidence="3" id="KW-1185">Reference proteome</keyword>